<gene>
    <name evidence="1" type="ORF">NGM99_13685</name>
</gene>
<proteinExistence type="predicted"/>
<organism evidence="1 2">
    <name type="scientific">Mesorhizobium liriopis</name>
    <dbReference type="NCBI Taxonomy" id="2953882"/>
    <lineage>
        <taxon>Bacteria</taxon>
        <taxon>Pseudomonadati</taxon>
        <taxon>Pseudomonadota</taxon>
        <taxon>Alphaproteobacteria</taxon>
        <taxon>Hyphomicrobiales</taxon>
        <taxon>Phyllobacteriaceae</taxon>
        <taxon>Mesorhizobium</taxon>
    </lineage>
</organism>
<protein>
    <submittedName>
        <fullName evidence="1">Uncharacterized protein</fullName>
    </submittedName>
</protein>
<dbReference type="RefSeq" id="WP_252819787.1">
    <property type="nucleotide sequence ID" value="NZ_JAMXQS010000006.1"/>
</dbReference>
<evidence type="ECO:0000313" key="1">
    <source>
        <dbReference type="EMBL" id="MCO6050830.1"/>
    </source>
</evidence>
<dbReference type="Proteomes" id="UP001205906">
    <property type="component" value="Unassembled WGS sequence"/>
</dbReference>
<reference evidence="1 2" key="1">
    <citation type="submission" date="2022-06" db="EMBL/GenBank/DDBJ databases">
        <title>Mesorhizobium sp. strain RP14 Genome sequencing and assembly.</title>
        <authorList>
            <person name="Kim I."/>
        </authorList>
    </citation>
    <scope>NUCLEOTIDE SEQUENCE [LARGE SCALE GENOMIC DNA]</scope>
    <source>
        <strain evidence="2">RP14(2022)</strain>
    </source>
</reference>
<evidence type="ECO:0000313" key="2">
    <source>
        <dbReference type="Proteomes" id="UP001205906"/>
    </source>
</evidence>
<keyword evidence="2" id="KW-1185">Reference proteome</keyword>
<name>A0ABT1C7N0_9HYPH</name>
<sequence length="180" mass="19672">MSPDPRDIRVCFVVYDIKTRDILFPGKCPPDLLDAQADGIEGAAVMEVAELPENVADWRPHLGWRKLVPRRLLKREAVDRLSLAVLDAETRIDQWFAGRIAMLIGPMAPLHALKRAQAETGGGALVADDADRQAILARAAEQDAQLAALDAQRRELKAQVRAAANPEQIAVPLALLTTES</sequence>
<accession>A0ABT1C7N0</accession>
<comment type="caution">
    <text evidence="1">The sequence shown here is derived from an EMBL/GenBank/DDBJ whole genome shotgun (WGS) entry which is preliminary data.</text>
</comment>
<dbReference type="EMBL" id="JAMXQS010000006">
    <property type="protein sequence ID" value="MCO6050830.1"/>
    <property type="molecule type" value="Genomic_DNA"/>
</dbReference>